<accession>A0A0F9G6J7</accession>
<dbReference type="EMBL" id="LAZR01021225">
    <property type="protein sequence ID" value="KKL86061.1"/>
    <property type="molecule type" value="Genomic_DNA"/>
</dbReference>
<feature type="non-terminal residue" evidence="1">
    <location>
        <position position="511"/>
    </location>
</feature>
<organism evidence="1">
    <name type="scientific">marine sediment metagenome</name>
    <dbReference type="NCBI Taxonomy" id="412755"/>
    <lineage>
        <taxon>unclassified sequences</taxon>
        <taxon>metagenomes</taxon>
        <taxon>ecological metagenomes</taxon>
    </lineage>
</organism>
<proteinExistence type="predicted"/>
<comment type="caution">
    <text evidence="1">The sequence shown here is derived from an EMBL/GenBank/DDBJ whole genome shotgun (WGS) entry which is preliminary data.</text>
</comment>
<gene>
    <name evidence="1" type="ORF">LCGC14_1948520</name>
</gene>
<sequence length="511" mass="53145">MAGDVKVAVGSTTVSTSVGGSSVSITKTGFGPPKAAIIIVTYDGSGSPSAESKASIGFSDFTNDYCISHQDEDASAKVDCDAIKSNTKSYWVLNTSGGIDVTGTISTVTDGLRLDNTAGESASQPNTKATAIMFGGADLAVDLRRSAINSSQDGTATITHSGFTDGNDKLIFFIGTDISGEDSANSGINNSFGVCHATGSDAGGWTFVQRCMGWASDHGNVAGSPSAIISTDRVLDILTETAGQDWGLEVTALDHSPAEWTVTTRDNGSGAGMEVYSLALDLDDRSAKVGSVDGPFSGTTWTPSVALGFTPQYVGLGVTTLTSEDIISGSQAAGTLGISSNTGSGEETYHSWFNEDLAGTTNTNNLFRSRVMDLRPDDVSSVFLDMSHSSFNSGDWTYTINSETLASAPKWFYWTIEEAAAAGEVIVAAQGSYSLNGQASNLLWAHKMPAVQGSYALNGQPAVTFKSIPMVAAQGSYALNGQAANLLRTHIMLGDQGSYLLNGQAANLLWN</sequence>
<name>A0A0F9G6J7_9ZZZZ</name>
<dbReference type="AlphaFoldDB" id="A0A0F9G6J7"/>
<protein>
    <submittedName>
        <fullName evidence="1">Uncharacterized protein</fullName>
    </submittedName>
</protein>
<evidence type="ECO:0000313" key="1">
    <source>
        <dbReference type="EMBL" id="KKL86061.1"/>
    </source>
</evidence>
<reference evidence="1" key="1">
    <citation type="journal article" date="2015" name="Nature">
        <title>Complex archaea that bridge the gap between prokaryotes and eukaryotes.</title>
        <authorList>
            <person name="Spang A."/>
            <person name="Saw J.H."/>
            <person name="Jorgensen S.L."/>
            <person name="Zaremba-Niedzwiedzka K."/>
            <person name="Martijn J."/>
            <person name="Lind A.E."/>
            <person name="van Eijk R."/>
            <person name="Schleper C."/>
            <person name="Guy L."/>
            <person name="Ettema T.J."/>
        </authorList>
    </citation>
    <scope>NUCLEOTIDE SEQUENCE</scope>
</reference>